<proteinExistence type="predicted"/>
<dbReference type="RefSeq" id="XP_031928828.1">
    <property type="nucleotide sequence ID" value="XM_032066526.1"/>
</dbReference>
<dbReference type="GeneID" id="43650972"/>
<reference evidence="1 2" key="1">
    <citation type="submission" date="2019-04" db="EMBL/GenBank/DDBJ databases">
        <title>Friends and foes A comparative genomics studyof 23 Aspergillus species from section Flavi.</title>
        <authorList>
            <consortium name="DOE Joint Genome Institute"/>
            <person name="Kjaerbolling I."/>
            <person name="Vesth T."/>
            <person name="Frisvad J.C."/>
            <person name="Nybo J.L."/>
            <person name="Theobald S."/>
            <person name="Kildgaard S."/>
            <person name="Isbrandt T."/>
            <person name="Kuo A."/>
            <person name="Sato A."/>
            <person name="Lyhne E.K."/>
            <person name="Kogle M.E."/>
            <person name="Wiebenga A."/>
            <person name="Kun R.S."/>
            <person name="Lubbers R.J."/>
            <person name="Makela M.R."/>
            <person name="Barry K."/>
            <person name="Chovatia M."/>
            <person name="Clum A."/>
            <person name="Daum C."/>
            <person name="Haridas S."/>
            <person name="He G."/>
            <person name="LaButti K."/>
            <person name="Lipzen A."/>
            <person name="Mondo S."/>
            <person name="Riley R."/>
            <person name="Salamov A."/>
            <person name="Simmons B.A."/>
            <person name="Magnuson J.K."/>
            <person name="Henrissat B."/>
            <person name="Mortensen U.H."/>
            <person name="Larsen T.O."/>
            <person name="Devries R.P."/>
            <person name="Grigoriev I.V."/>
            <person name="Machida M."/>
            <person name="Baker S.E."/>
            <person name="Andersen M.R."/>
        </authorList>
    </citation>
    <scope>NUCLEOTIDE SEQUENCE [LARGE SCALE GENOMIC DNA]</scope>
    <source>
        <strain evidence="1 2">CBS 763.97</strain>
    </source>
</reference>
<dbReference type="AlphaFoldDB" id="A0A5N7A7C3"/>
<keyword evidence="2" id="KW-1185">Reference proteome</keyword>
<sequence>MASNNTRVLAISLHLQPWFDEMYAPLLTALRSKAEFQRAETTTSAIQFLAQHPELSVILITDEALTLPKNKAVWEAVLEYVRRGGTAVIMGHFPSFVRPNSLKPFFSQAGLNWETGSYHRTTLAINQTAVGVANAQKLPQRYSQKAVFVKNVVPGDMWYKTDDDSVVESLVFSPTSVNTAGETAVALANVGRGKLGYVGDVNAEEGSNAVILAMCGLL</sequence>
<evidence type="ECO:0000313" key="2">
    <source>
        <dbReference type="Proteomes" id="UP000326268"/>
    </source>
</evidence>
<organism evidence="1 2">
    <name type="scientific">Aspergillus caelatus</name>
    <dbReference type="NCBI Taxonomy" id="61420"/>
    <lineage>
        <taxon>Eukaryota</taxon>
        <taxon>Fungi</taxon>
        <taxon>Dikarya</taxon>
        <taxon>Ascomycota</taxon>
        <taxon>Pezizomycotina</taxon>
        <taxon>Eurotiomycetes</taxon>
        <taxon>Eurotiomycetidae</taxon>
        <taxon>Eurotiales</taxon>
        <taxon>Aspergillaceae</taxon>
        <taxon>Aspergillus</taxon>
        <taxon>Aspergillus subgen. Circumdati</taxon>
    </lineage>
</organism>
<accession>A0A5N7A7C3</accession>
<dbReference type="OrthoDB" id="245563at2759"/>
<gene>
    <name evidence="1" type="ORF">BDV27DRAFT_126364</name>
</gene>
<dbReference type="Proteomes" id="UP000326268">
    <property type="component" value="Unassembled WGS sequence"/>
</dbReference>
<protein>
    <recommendedName>
        <fullName evidence="3">ThuA-like domain-containing protein</fullName>
    </recommendedName>
</protein>
<dbReference type="EMBL" id="ML737625">
    <property type="protein sequence ID" value="KAE8365747.1"/>
    <property type="molecule type" value="Genomic_DNA"/>
</dbReference>
<name>A0A5N7A7C3_9EURO</name>
<evidence type="ECO:0000313" key="1">
    <source>
        <dbReference type="EMBL" id="KAE8365747.1"/>
    </source>
</evidence>
<evidence type="ECO:0008006" key="3">
    <source>
        <dbReference type="Google" id="ProtNLM"/>
    </source>
</evidence>